<feature type="transmembrane region" description="Helical" evidence="1">
    <location>
        <begin position="299"/>
        <end position="325"/>
    </location>
</feature>
<keyword evidence="1" id="KW-0472">Membrane</keyword>
<reference evidence="2 3" key="1">
    <citation type="journal article" date="2019" name="Int. J. Syst. Evol. Microbiol.">
        <title>The Global Catalogue of Microorganisms (GCM) 10K type strain sequencing project: providing services to taxonomists for standard genome sequencing and annotation.</title>
        <authorList>
            <consortium name="The Broad Institute Genomics Platform"/>
            <consortium name="The Broad Institute Genome Sequencing Center for Infectious Disease"/>
            <person name="Wu L."/>
            <person name="Ma J."/>
        </authorList>
    </citation>
    <scope>NUCLEOTIDE SEQUENCE [LARGE SCALE GENOMIC DNA]</scope>
    <source>
        <strain evidence="2 3">JCM 14162</strain>
    </source>
</reference>
<evidence type="ECO:0000313" key="3">
    <source>
        <dbReference type="Proteomes" id="UP001500713"/>
    </source>
</evidence>
<dbReference type="SUPFAM" id="SSF53448">
    <property type="entry name" value="Nucleotide-diphospho-sugar transferases"/>
    <property type="match status" value="1"/>
</dbReference>
<feature type="transmembrane region" description="Helical" evidence="1">
    <location>
        <begin position="12"/>
        <end position="35"/>
    </location>
</feature>
<dbReference type="PANTHER" id="PTHR48090">
    <property type="entry name" value="UNDECAPRENYL-PHOSPHATE 4-DEOXY-4-FORMAMIDO-L-ARABINOSE TRANSFERASE-RELATED"/>
    <property type="match status" value="1"/>
</dbReference>
<dbReference type="InterPro" id="IPR050256">
    <property type="entry name" value="Glycosyltransferase_2"/>
</dbReference>
<organism evidence="2 3">
    <name type="scientific">Parasphingorhabdus litoris</name>
    <dbReference type="NCBI Taxonomy" id="394733"/>
    <lineage>
        <taxon>Bacteria</taxon>
        <taxon>Pseudomonadati</taxon>
        <taxon>Pseudomonadota</taxon>
        <taxon>Alphaproteobacteria</taxon>
        <taxon>Sphingomonadales</taxon>
        <taxon>Sphingomonadaceae</taxon>
        <taxon>Parasphingorhabdus</taxon>
    </lineage>
</organism>
<keyword evidence="1" id="KW-1133">Transmembrane helix</keyword>
<name>A0ABN1ARA0_9SPHN</name>
<feature type="transmembrane region" description="Helical" evidence="1">
    <location>
        <begin position="204"/>
        <end position="225"/>
    </location>
</feature>
<dbReference type="Pfam" id="PF13641">
    <property type="entry name" value="Glyco_tranf_2_3"/>
    <property type="match status" value="1"/>
</dbReference>
<accession>A0ABN1ARA0</accession>
<evidence type="ECO:0000256" key="1">
    <source>
        <dbReference type="SAM" id="Phobius"/>
    </source>
</evidence>
<dbReference type="PANTHER" id="PTHR48090:SF6">
    <property type="entry name" value="SLR5056 PROTEIN"/>
    <property type="match status" value="1"/>
</dbReference>
<keyword evidence="1" id="KW-0812">Transmembrane</keyword>
<sequence length="410" mass="44547">MIDLENGLSLASWLLAVPFILLFAIFVVELTFGLFRRNDQDEAQMAAQSEKLNIAILIPAHNEASIITETIETLSDNIPSNAEILVVADNCSDATAELARRAGAKVAEREDETRRGKGHALDFGRDILAADPPDCVIVMDADCALGKNSAAKLASVALAKAVPVQATNLIHSAPDAPPVVQISNFAMLVKNLVRQRGMTRLGGAALLTGTGMAFPWSVFATVPLANSHLAEDLALGITVTQQGRTPLFLESASVSSEAAAEEDTLVQRTRWEHGFLTTAKRDAIPLVISGLRRISRPEFFLGLHLLVPLLALLMATGIFMLLLLAGATYLGATPLPFLLLLGMFSLAILMTVIIWLMEGRRVLTFGALMRIPLYILWKIPVYLNFMRGSETRWIRTRRSGEAAVPENKDD</sequence>
<dbReference type="EMBL" id="BAAAEM010000003">
    <property type="protein sequence ID" value="GAA0482218.1"/>
    <property type="molecule type" value="Genomic_DNA"/>
</dbReference>
<proteinExistence type="predicted"/>
<keyword evidence="3" id="KW-1185">Reference proteome</keyword>
<feature type="transmembrane region" description="Helical" evidence="1">
    <location>
        <begin position="363"/>
        <end position="385"/>
    </location>
</feature>
<dbReference type="Gene3D" id="3.90.550.10">
    <property type="entry name" value="Spore Coat Polysaccharide Biosynthesis Protein SpsA, Chain A"/>
    <property type="match status" value="1"/>
</dbReference>
<dbReference type="RefSeq" id="WP_229953391.1">
    <property type="nucleotide sequence ID" value="NZ_BAAAEM010000003.1"/>
</dbReference>
<comment type="caution">
    <text evidence="2">The sequence shown here is derived from an EMBL/GenBank/DDBJ whole genome shotgun (WGS) entry which is preliminary data.</text>
</comment>
<feature type="transmembrane region" description="Helical" evidence="1">
    <location>
        <begin position="337"/>
        <end position="357"/>
    </location>
</feature>
<dbReference type="InterPro" id="IPR029044">
    <property type="entry name" value="Nucleotide-diphossugar_trans"/>
</dbReference>
<evidence type="ECO:0000313" key="2">
    <source>
        <dbReference type="EMBL" id="GAA0482218.1"/>
    </source>
</evidence>
<gene>
    <name evidence="2" type="ORF">GCM10009096_25690</name>
</gene>
<dbReference type="CDD" id="cd06438">
    <property type="entry name" value="EpsO_like"/>
    <property type="match status" value="1"/>
</dbReference>
<protein>
    <submittedName>
        <fullName evidence="2">Glycosyltransferase family 2 protein</fullName>
    </submittedName>
</protein>
<dbReference type="Proteomes" id="UP001500713">
    <property type="component" value="Unassembled WGS sequence"/>
</dbReference>